<proteinExistence type="predicted"/>
<evidence type="ECO:0000313" key="5">
    <source>
        <dbReference type="Proteomes" id="UP000185739"/>
    </source>
</evidence>
<name>A0A1L6FEC1_9RHOO</name>
<evidence type="ECO:0000256" key="2">
    <source>
        <dbReference type="ARBA" id="ARBA00022801"/>
    </source>
</evidence>
<reference evidence="4 5" key="1">
    <citation type="submission" date="2016-12" db="EMBL/GenBank/DDBJ databases">
        <title>Complete genome sequence of Thauera chlorobenzoica, a Betaproteobacterium degrading haloaromatics anaerobically to CO2 and halides.</title>
        <authorList>
            <person name="Goris T."/>
            <person name="Mergelsberg M."/>
            <person name="Boll M."/>
        </authorList>
    </citation>
    <scope>NUCLEOTIDE SEQUENCE [LARGE SCALE GENOMIC DNA]</scope>
    <source>
        <strain evidence="4 5">3CB1</strain>
    </source>
</reference>
<keyword evidence="5" id="KW-1185">Reference proteome</keyword>
<sequence length="525" mass="59775">MTDQGPIEMKPNILFIMADQLRADYLSCAGHPSVKTPTLDRLAAEGVRFERAFCNAPVCGPSRMSFYTGRYPASHGATYNNVPLRVDELTLGDYLRPLGYRVGLVGKTHMRADIEGMRRLGVDPESSRGVYARECGFEPFERDDGLHPDGAVDSDLPYNRYLRQHGFGGDNPWHEWANSALDDNGERVSGWYLRNAHLPARVPEPHSETAYMTDRAMDFIRETGDAPWCLHLSYIKPHWPYMAPAPYHAMYGAADVSPPNRSVAERGNAHPVVRAFRQHEESVNFSRDEVRARVIPTYMGLISQLDHHLGRLFDFLREQGQYENTLIVFTSDHGDFLGDHWLGEKEVMYEEALRIPMIARLPGGVRGRIFEQMVESVDLVPTFLELAGGDRHDHVLEGRSLLPLLKGARPPWRDAVFAEMDYAWRPARAELDAAADGARAWMVRTERWKYIEYQGFAPQLYDLESDPVEQHDLGTAAAYEAVRRMLADRLHDWLRTRRMRKTISNETVSALTGSARRRGYIFGAW</sequence>
<feature type="domain" description="Sulfatase N-terminal" evidence="3">
    <location>
        <begin position="11"/>
        <end position="388"/>
    </location>
</feature>
<dbReference type="GO" id="GO:0046872">
    <property type="term" value="F:metal ion binding"/>
    <property type="evidence" value="ECO:0007669"/>
    <property type="project" value="UniProtKB-KW"/>
</dbReference>
<protein>
    <submittedName>
        <fullName evidence="4">Putative sulfatase</fullName>
    </submittedName>
</protein>
<dbReference type="InterPro" id="IPR000917">
    <property type="entry name" value="Sulfatase_N"/>
</dbReference>
<dbReference type="KEGG" id="tcl:Tchl_2353"/>
<accession>A0A1L6FEC1</accession>
<dbReference type="PANTHER" id="PTHR45953">
    <property type="entry name" value="IDURONATE 2-SULFATASE"/>
    <property type="match status" value="1"/>
</dbReference>
<dbReference type="AlphaFoldDB" id="A0A1L6FEC1"/>
<evidence type="ECO:0000259" key="3">
    <source>
        <dbReference type="Pfam" id="PF00884"/>
    </source>
</evidence>
<dbReference type="Pfam" id="PF00884">
    <property type="entry name" value="Sulfatase"/>
    <property type="match status" value="1"/>
</dbReference>
<dbReference type="SUPFAM" id="SSF53649">
    <property type="entry name" value="Alkaline phosphatase-like"/>
    <property type="match status" value="1"/>
</dbReference>
<keyword evidence="1" id="KW-0479">Metal-binding</keyword>
<dbReference type="Gene3D" id="3.40.720.10">
    <property type="entry name" value="Alkaline Phosphatase, subunit A"/>
    <property type="match status" value="1"/>
</dbReference>
<evidence type="ECO:0000256" key="1">
    <source>
        <dbReference type="ARBA" id="ARBA00022723"/>
    </source>
</evidence>
<evidence type="ECO:0000313" key="4">
    <source>
        <dbReference type="EMBL" id="APR05193.1"/>
    </source>
</evidence>
<dbReference type="PANTHER" id="PTHR45953:SF1">
    <property type="entry name" value="IDURONATE 2-SULFATASE"/>
    <property type="match status" value="1"/>
</dbReference>
<dbReference type="GO" id="GO:0008484">
    <property type="term" value="F:sulfuric ester hydrolase activity"/>
    <property type="evidence" value="ECO:0007669"/>
    <property type="project" value="TreeGrafter"/>
</dbReference>
<dbReference type="STRING" id="96773.Tchl_2353"/>
<dbReference type="GO" id="GO:0005737">
    <property type="term" value="C:cytoplasm"/>
    <property type="evidence" value="ECO:0007669"/>
    <property type="project" value="TreeGrafter"/>
</dbReference>
<dbReference type="Proteomes" id="UP000185739">
    <property type="component" value="Chromosome"/>
</dbReference>
<organism evidence="4 5">
    <name type="scientific">Thauera chlorobenzoica</name>
    <dbReference type="NCBI Taxonomy" id="96773"/>
    <lineage>
        <taxon>Bacteria</taxon>
        <taxon>Pseudomonadati</taxon>
        <taxon>Pseudomonadota</taxon>
        <taxon>Betaproteobacteria</taxon>
        <taxon>Rhodocyclales</taxon>
        <taxon>Zoogloeaceae</taxon>
        <taxon>Thauera</taxon>
    </lineage>
</organism>
<keyword evidence="2" id="KW-0378">Hydrolase</keyword>
<gene>
    <name evidence="4" type="ORF">Tchl_2353</name>
</gene>
<dbReference type="InterPro" id="IPR017850">
    <property type="entry name" value="Alkaline_phosphatase_core_sf"/>
</dbReference>
<dbReference type="EMBL" id="CP018839">
    <property type="protein sequence ID" value="APR05193.1"/>
    <property type="molecule type" value="Genomic_DNA"/>
</dbReference>